<proteinExistence type="predicted"/>
<protein>
    <submittedName>
        <fullName evidence="2">Uncharacterized protein</fullName>
    </submittedName>
</protein>
<dbReference type="EMBL" id="CAEX01007626">
    <property type="protein sequence ID" value="CCD21396.1"/>
    <property type="molecule type" value="Genomic_DNA"/>
</dbReference>
<accession>F9WUZ6</accession>
<evidence type="ECO:0000313" key="3">
    <source>
        <dbReference type="Proteomes" id="UP000009027"/>
    </source>
</evidence>
<dbReference type="Proteomes" id="UP000009027">
    <property type="component" value="Unassembled WGS sequence"/>
</dbReference>
<dbReference type="AlphaFoldDB" id="F9WUZ6"/>
<organism evidence="2 3">
    <name type="scientific">Trypanosoma vivax (strain Y486)</name>
    <dbReference type="NCBI Taxonomy" id="1055687"/>
    <lineage>
        <taxon>Eukaryota</taxon>
        <taxon>Discoba</taxon>
        <taxon>Euglenozoa</taxon>
        <taxon>Kinetoplastea</taxon>
        <taxon>Metakinetoplastina</taxon>
        <taxon>Trypanosomatida</taxon>
        <taxon>Trypanosomatidae</taxon>
        <taxon>Trypanosoma</taxon>
        <taxon>Duttonella</taxon>
    </lineage>
</organism>
<keyword evidence="1" id="KW-0175">Coiled coil</keyword>
<reference evidence="2 3" key="1">
    <citation type="journal article" date="2012" name="Proc. Natl. Acad. Sci. U.S.A.">
        <title>Antigenic diversity is generated by distinct evolutionary mechanisms in African trypanosome species.</title>
        <authorList>
            <person name="Jackson A.P."/>
            <person name="Berry A."/>
            <person name="Aslett M."/>
            <person name="Allison H.C."/>
            <person name="Burton P."/>
            <person name="Vavrova-Anderson J."/>
            <person name="Brown R."/>
            <person name="Browne H."/>
            <person name="Corton N."/>
            <person name="Hauser H."/>
            <person name="Gamble J."/>
            <person name="Gilderthorp R."/>
            <person name="Marcello L."/>
            <person name="McQuillan J."/>
            <person name="Otto T.D."/>
            <person name="Quail M.A."/>
            <person name="Sanders M.J."/>
            <person name="van Tonder A."/>
            <person name="Ginger M.L."/>
            <person name="Field M.C."/>
            <person name="Barry J.D."/>
            <person name="Hertz-Fowler C."/>
            <person name="Berriman M."/>
        </authorList>
    </citation>
    <scope>NUCLEOTIDE SEQUENCE</scope>
    <source>
        <strain evidence="2 3">Y486</strain>
    </source>
</reference>
<sequence>MMQLHVRCYFFVCTLLCISYFFPLSGYAEKWESGKGVAFMGKDVESMCKISRTLGCMAIAAERCGLSAGAGGDAMIENLEQAGRDLERIGEVLESDPDFVKGGKKVVDELKKRKTDAAGKVKNALELVKHKKDKITYVASNWRGVVQLAMATIKGSNKFINNLFENSRGGSYCVGDGAKAVGLGSLEGCKLLELPLGIKNNNECDAIDVPSTGPQKGSPNGVSCPFTTPKDSGISGGPFLFVKDADGGVDVSWTVNQKDGDIMKTKNLFYALKEAHNEAHDALKAAKDAEEEVGRLRGQMQSRATSFSLTSSFAVLVWLLIEII</sequence>
<evidence type="ECO:0000256" key="1">
    <source>
        <dbReference type="SAM" id="Coils"/>
    </source>
</evidence>
<gene>
    <name evidence="2" type="ORF">TvY486_0003760</name>
</gene>
<dbReference type="VEuPathDB" id="TriTrypDB:TvY486_0003760"/>
<name>F9WUZ6_TRYVY</name>
<keyword evidence="3" id="KW-1185">Reference proteome</keyword>
<evidence type="ECO:0000313" key="2">
    <source>
        <dbReference type="EMBL" id="CCD21396.1"/>
    </source>
</evidence>
<feature type="coiled-coil region" evidence="1">
    <location>
        <begin position="272"/>
        <end position="299"/>
    </location>
</feature>